<feature type="domain" description="HAMP" evidence="10">
    <location>
        <begin position="131"/>
        <end position="184"/>
    </location>
</feature>
<dbReference type="Pfam" id="PF00672">
    <property type="entry name" value="HAMP"/>
    <property type="match status" value="1"/>
</dbReference>
<evidence type="ECO:0000256" key="7">
    <source>
        <dbReference type="ARBA" id="ARBA00023012"/>
    </source>
</evidence>
<comment type="caution">
    <text evidence="11">The sequence shown here is derived from an EMBL/GenBank/DDBJ whole genome shotgun (WGS) entry which is preliminary data.</text>
</comment>
<evidence type="ECO:0000256" key="9">
    <source>
        <dbReference type="SAM" id="Phobius"/>
    </source>
</evidence>
<evidence type="ECO:0000256" key="1">
    <source>
        <dbReference type="ARBA" id="ARBA00000085"/>
    </source>
</evidence>
<keyword evidence="7" id="KW-0902">Two-component regulatory system</keyword>
<evidence type="ECO:0000313" key="12">
    <source>
        <dbReference type="Proteomes" id="UP000287033"/>
    </source>
</evidence>
<keyword evidence="5" id="KW-0808">Transferase</keyword>
<evidence type="ECO:0000313" key="11">
    <source>
        <dbReference type="EMBL" id="GCC47931.1"/>
    </source>
</evidence>
<dbReference type="InterPro" id="IPR036097">
    <property type="entry name" value="HisK_dim/P_sf"/>
</dbReference>
<dbReference type="Gene3D" id="1.10.287.130">
    <property type="match status" value="1"/>
</dbReference>
<dbReference type="CDD" id="cd06225">
    <property type="entry name" value="HAMP"/>
    <property type="match status" value="1"/>
</dbReference>
<feature type="transmembrane region" description="Helical" evidence="9">
    <location>
        <begin position="104"/>
        <end position="130"/>
    </location>
</feature>
<dbReference type="EMBL" id="BEZZ01229994">
    <property type="protein sequence ID" value="GCC47931.1"/>
    <property type="molecule type" value="Genomic_DNA"/>
</dbReference>
<sequence>GLDGQLDREIGTIGKIYREEPEELKDLASHWGITLFRLDDAGGIRQQTEAWEREGLSRGVQPGDSALPLSWTAPSGRRYRVHSVSKSSYRVAAAVEETSLRDTLWTLAVILAMGIPFAAGLAIAGGYFLAGRVLSPIGAMAQKAREITAESLAKRLPVDNARDEFGQLATVFNDTLSRLQDAFERLRRFTADASHELRTP</sequence>
<evidence type="ECO:0000256" key="4">
    <source>
        <dbReference type="ARBA" id="ARBA00022553"/>
    </source>
</evidence>
<feature type="non-terminal residue" evidence="11">
    <location>
        <position position="1"/>
    </location>
</feature>
<evidence type="ECO:0000256" key="6">
    <source>
        <dbReference type="ARBA" id="ARBA00022777"/>
    </source>
</evidence>
<dbReference type="InterPro" id="IPR003660">
    <property type="entry name" value="HAMP_dom"/>
</dbReference>
<evidence type="ECO:0000259" key="10">
    <source>
        <dbReference type="PROSITE" id="PS50885"/>
    </source>
</evidence>
<dbReference type="SMART" id="SM00304">
    <property type="entry name" value="HAMP"/>
    <property type="match status" value="1"/>
</dbReference>
<dbReference type="InterPro" id="IPR050428">
    <property type="entry name" value="TCS_sensor_his_kinase"/>
</dbReference>
<organism evidence="11 12">
    <name type="scientific">Chiloscyllium punctatum</name>
    <name type="common">Brownbanded bambooshark</name>
    <name type="synonym">Hemiscyllium punctatum</name>
    <dbReference type="NCBI Taxonomy" id="137246"/>
    <lineage>
        <taxon>Eukaryota</taxon>
        <taxon>Metazoa</taxon>
        <taxon>Chordata</taxon>
        <taxon>Craniata</taxon>
        <taxon>Vertebrata</taxon>
        <taxon>Chondrichthyes</taxon>
        <taxon>Elasmobranchii</taxon>
        <taxon>Galeomorphii</taxon>
        <taxon>Galeoidea</taxon>
        <taxon>Orectolobiformes</taxon>
        <taxon>Hemiscylliidae</taxon>
        <taxon>Chiloscyllium</taxon>
    </lineage>
</organism>
<reference evidence="11 12" key="1">
    <citation type="journal article" date="2018" name="Nat. Ecol. Evol.">
        <title>Shark genomes provide insights into elasmobranch evolution and the origin of vertebrates.</title>
        <authorList>
            <person name="Hara Y"/>
            <person name="Yamaguchi K"/>
            <person name="Onimaru K"/>
            <person name="Kadota M"/>
            <person name="Koyanagi M"/>
            <person name="Keeley SD"/>
            <person name="Tatsumi K"/>
            <person name="Tanaka K"/>
            <person name="Motone F"/>
            <person name="Kageyama Y"/>
            <person name="Nozu R"/>
            <person name="Adachi N"/>
            <person name="Nishimura O"/>
            <person name="Nakagawa R"/>
            <person name="Tanegashima C"/>
            <person name="Kiyatake I"/>
            <person name="Matsumoto R"/>
            <person name="Murakumo K"/>
            <person name="Nishida K"/>
            <person name="Terakita A"/>
            <person name="Kuratani S"/>
            <person name="Sato K"/>
            <person name="Hyodo S Kuraku.S."/>
        </authorList>
    </citation>
    <scope>NUCLEOTIDE SEQUENCE [LARGE SCALE GENOMIC DNA]</scope>
</reference>
<dbReference type="SUPFAM" id="SSF158472">
    <property type="entry name" value="HAMP domain-like"/>
    <property type="match status" value="1"/>
</dbReference>
<dbReference type="PANTHER" id="PTHR45436">
    <property type="entry name" value="SENSOR HISTIDINE KINASE YKOH"/>
    <property type="match status" value="1"/>
</dbReference>
<keyword evidence="9" id="KW-1133">Transmembrane helix</keyword>
<evidence type="ECO:0000256" key="5">
    <source>
        <dbReference type="ARBA" id="ARBA00022679"/>
    </source>
</evidence>
<name>A0A401TZ44_CHIPU</name>
<dbReference type="InterPro" id="IPR003661">
    <property type="entry name" value="HisK_dim/P_dom"/>
</dbReference>
<accession>A0A401TZ44</accession>
<keyword evidence="4" id="KW-0597">Phosphoprotein</keyword>
<dbReference type="PANTHER" id="PTHR45436:SF15">
    <property type="entry name" value="SENSOR HISTIDINE KINASE CUSS"/>
    <property type="match status" value="1"/>
</dbReference>
<comment type="catalytic activity">
    <reaction evidence="1">
        <text>ATP + protein L-histidine = ADP + protein N-phospho-L-histidine.</text>
        <dbReference type="EC" id="2.7.13.3"/>
    </reaction>
</comment>
<dbReference type="CDD" id="cd00082">
    <property type="entry name" value="HisKA"/>
    <property type="match status" value="1"/>
</dbReference>
<dbReference type="EC" id="2.7.13.3" evidence="3"/>
<keyword evidence="9" id="KW-0812">Transmembrane</keyword>
<proteinExistence type="predicted"/>
<dbReference type="AlphaFoldDB" id="A0A401TZ44"/>
<feature type="non-terminal residue" evidence="11">
    <location>
        <position position="200"/>
    </location>
</feature>
<dbReference type="SUPFAM" id="SSF47384">
    <property type="entry name" value="Homodimeric domain of signal transducing histidine kinase"/>
    <property type="match status" value="1"/>
</dbReference>
<comment type="subcellular location">
    <subcellularLocation>
        <location evidence="2">Membrane</location>
        <topology evidence="2">Multi-pass membrane protein</topology>
    </subcellularLocation>
</comment>
<dbReference type="PROSITE" id="PS50885">
    <property type="entry name" value="HAMP"/>
    <property type="match status" value="1"/>
</dbReference>
<protein>
    <recommendedName>
        <fullName evidence="3">histidine kinase</fullName>
        <ecNumber evidence="3">2.7.13.3</ecNumber>
    </recommendedName>
</protein>
<evidence type="ECO:0000256" key="2">
    <source>
        <dbReference type="ARBA" id="ARBA00004141"/>
    </source>
</evidence>
<evidence type="ECO:0000256" key="3">
    <source>
        <dbReference type="ARBA" id="ARBA00012438"/>
    </source>
</evidence>
<dbReference type="GO" id="GO:0000155">
    <property type="term" value="F:phosphorelay sensor kinase activity"/>
    <property type="evidence" value="ECO:0007669"/>
    <property type="project" value="InterPro"/>
</dbReference>
<dbReference type="STRING" id="137246.A0A401TZ44"/>
<keyword evidence="8 9" id="KW-0472">Membrane</keyword>
<dbReference type="Proteomes" id="UP000287033">
    <property type="component" value="Unassembled WGS sequence"/>
</dbReference>
<gene>
    <name evidence="11" type="ORF">chiPu_0032194</name>
</gene>
<dbReference type="GO" id="GO:0005886">
    <property type="term" value="C:plasma membrane"/>
    <property type="evidence" value="ECO:0007669"/>
    <property type="project" value="TreeGrafter"/>
</dbReference>
<keyword evidence="6" id="KW-0418">Kinase</keyword>
<evidence type="ECO:0000256" key="8">
    <source>
        <dbReference type="ARBA" id="ARBA00023136"/>
    </source>
</evidence>
<keyword evidence="12" id="KW-1185">Reference proteome</keyword>